<dbReference type="GO" id="GO:0031965">
    <property type="term" value="C:nuclear membrane"/>
    <property type="evidence" value="ECO:0007669"/>
    <property type="project" value="UniProtKB-SubCell"/>
</dbReference>
<dbReference type="Pfam" id="PF24425">
    <property type="entry name" value="Ig_GP210_15th"/>
    <property type="match status" value="1"/>
</dbReference>
<keyword evidence="5 10" id="KW-1133">Transmembrane helix</keyword>
<comment type="similarity">
    <text evidence="2">Belongs to the NUP210 family.</text>
</comment>
<protein>
    <submittedName>
        <fullName evidence="12">Nuclear pore complex protein</fullName>
    </submittedName>
</protein>
<feature type="region of interest" description="Disordered" evidence="9">
    <location>
        <begin position="1847"/>
        <end position="1870"/>
    </location>
</feature>
<dbReference type="InterPro" id="IPR056233">
    <property type="entry name" value="Ig_GP210_16th"/>
</dbReference>
<evidence type="ECO:0000256" key="10">
    <source>
        <dbReference type="SAM" id="Phobius"/>
    </source>
</evidence>
<keyword evidence="3 10" id="KW-0812">Transmembrane</keyword>
<dbReference type="Pfam" id="PF22969">
    <property type="entry name" value="Ig_NUP210_2nd"/>
    <property type="match status" value="1"/>
</dbReference>
<feature type="domain" description="BIG2" evidence="11">
    <location>
        <begin position="430"/>
        <end position="506"/>
    </location>
</feature>
<dbReference type="Pfam" id="PF26182">
    <property type="entry name" value="Ig_NUP210_5th"/>
    <property type="match status" value="1"/>
</dbReference>
<dbReference type="EMBL" id="JACGWM010000013">
    <property type="protein sequence ID" value="KAL0331929.1"/>
    <property type="molecule type" value="Genomic_DNA"/>
</dbReference>
<feature type="compositionally biased region" description="Low complexity" evidence="9">
    <location>
        <begin position="1847"/>
        <end position="1860"/>
    </location>
</feature>
<reference evidence="12" key="2">
    <citation type="journal article" date="2024" name="Plant">
        <title>Genomic evolution and insights into agronomic trait innovations of Sesamum species.</title>
        <authorList>
            <person name="Miao H."/>
            <person name="Wang L."/>
            <person name="Qu L."/>
            <person name="Liu H."/>
            <person name="Sun Y."/>
            <person name="Le M."/>
            <person name="Wang Q."/>
            <person name="Wei S."/>
            <person name="Zheng Y."/>
            <person name="Lin W."/>
            <person name="Duan Y."/>
            <person name="Cao H."/>
            <person name="Xiong S."/>
            <person name="Wang X."/>
            <person name="Wei L."/>
            <person name="Li C."/>
            <person name="Ma Q."/>
            <person name="Ju M."/>
            <person name="Zhao R."/>
            <person name="Li G."/>
            <person name="Mu C."/>
            <person name="Tian Q."/>
            <person name="Mei H."/>
            <person name="Zhang T."/>
            <person name="Gao T."/>
            <person name="Zhang H."/>
        </authorList>
    </citation>
    <scope>NUCLEOTIDE SEQUENCE</scope>
    <source>
        <strain evidence="12">KEN8</strain>
    </source>
</reference>
<dbReference type="InterPro" id="IPR055097">
    <property type="entry name" value="Ig_NUP210_2nd"/>
</dbReference>
<evidence type="ECO:0000256" key="9">
    <source>
        <dbReference type="SAM" id="MobiDB-lite"/>
    </source>
</evidence>
<dbReference type="InterPro" id="IPR055096">
    <property type="entry name" value="Ig_NUP210_1st"/>
</dbReference>
<dbReference type="InterPro" id="IPR045197">
    <property type="entry name" value="NUP210-like"/>
</dbReference>
<dbReference type="Pfam" id="PF24427">
    <property type="entry name" value="Ig_GP210_16th"/>
    <property type="match status" value="1"/>
</dbReference>
<keyword evidence="8" id="KW-0539">Nucleus</keyword>
<name>A0AAW2MM83_9LAMI</name>
<dbReference type="SMART" id="SM00635">
    <property type="entry name" value="BID_2"/>
    <property type="match status" value="3"/>
</dbReference>
<evidence type="ECO:0000313" key="12">
    <source>
        <dbReference type="EMBL" id="KAL0331929.1"/>
    </source>
</evidence>
<keyword evidence="7" id="KW-0325">Glycoprotein</keyword>
<dbReference type="InterPro" id="IPR055098">
    <property type="entry name" value="Ig_NUP210_3rd"/>
</dbReference>
<evidence type="ECO:0000256" key="6">
    <source>
        <dbReference type="ARBA" id="ARBA00023136"/>
    </source>
</evidence>
<dbReference type="InterPro" id="IPR055094">
    <property type="entry name" value="NUP210_Ig15"/>
</dbReference>
<keyword evidence="6 10" id="KW-0472">Membrane</keyword>
<evidence type="ECO:0000259" key="11">
    <source>
        <dbReference type="SMART" id="SM00635"/>
    </source>
</evidence>
<gene>
    <name evidence="12" type="ORF">Scaly_2094400</name>
</gene>
<evidence type="ECO:0000256" key="2">
    <source>
        <dbReference type="ARBA" id="ARBA00007313"/>
    </source>
</evidence>
<dbReference type="InterPro" id="IPR003343">
    <property type="entry name" value="Big_2"/>
</dbReference>
<keyword evidence="4" id="KW-0732">Signal</keyword>
<dbReference type="Pfam" id="PF22959">
    <property type="entry name" value="Ig_NUP210_15th"/>
    <property type="match status" value="1"/>
</dbReference>
<organism evidence="12">
    <name type="scientific">Sesamum calycinum</name>
    <dbReference type="NCBI Taxonomy" id="2727403"/>
    <lineage>
        <taxon>Eukaryota</taxon>
        <taxon>Viridiplantae</taxon>
        <taxon>Streptophyta</taxon>
        <taxon>Embryophyta</taxon>
        <taxon>Tracheophyta</taxon>
        <taxon>Spermatophyta</taxon>
        <taxon>Magnoliopsida</taxon>
        <taxon>eudicotyledons</taxon>
        <taxon>Gunneridae</taxon>
        <taxon>Pentapetalae</taxon>
        <taxon>asterids</taxon>
        <taxon>lamiids</taxon>
        <taxon>Lamiales</taxon>
        <taxon>Pedaliaceae</taxon>
        <taxon>Sesamum</taxon>
    </lineage>
</organism>
<dbReference type="PANTHER" id="PTHR23019:SF0">
    <property type="entry name" value="NUCLEAR PORE MEMBRANE GLYCOPROTEIN 210"/>
    <property type="match status" value="1"/>
</dbReference>
<proteinExistence type="inferred from homology"/>
<dbReference type="InterPro" id="IPR056232">
    <property type="entry name" value="Ig_GP210_15th"/>
</dbReference>
<sequence length="2011" mass="219892">MTHPVEYRLQGSDGCFKWSWDHHDILSVLPEFNSSSHCSMSARLKSIAPFGGRKETAVYATDLNTGMVIRCKVYIDMVSRIQIFHNSVKLDLDGLATLRVRAFDSEENVFSSLVGLQFMWKLMPETPGSPHNLVHVPLKDSPLSDCGGLCGDLDIPVKLEESGVFSDLYVVKGTEIGHEIVSVNLLEPSLEHLADKIVLTVAEAMSLDPPSPVYVLIGAVVHYTLKVIRSNTPEVVSLPSPFHQWSVLNSSVAQVDRALGTVHALDLGATTIVVEDTRVVGHMQISSLHVVLPDNLLLFLSPLSPSGGHIEGVKPISSVSRWYVVAGRLYLVHVKVFSPGPGAEEIFITESDEIELHDNQEEFWNILPVSEGLTTKNNYRLLSANSYGLGKLTASLAYSTGHDVRKEVLKVVQEVMVCDQVKFIMEGDSSISHRVLLPWVPGVYQELELKASGGCAMSSSDYKWFSSDMTVASVSVSGIVQAKRPGKTTITAVSIFDSLNYDEIVVEVSIPSSMFMLPNFPVETPVGTHLQASLTLRASSGAYYYACDAFRSSIRWKTESESFLIVNSTDDFFASEKQEAVHSSSFGPPCAWTHIYASNTGRTVVHATLTRESQQYDHSSSGSIVLKASLSIAAYSPLIVHQASDGNQFGGYWFDLARRESQHQLNNLDNIYLAPGTHLDIMLQGGPERWGKDVEFIETVEVLDEQISYVKDGIFIDQMSTNYGSPYRIGCKSLGTFKLIFRRGNLIGEDHHLPAVSEVQLLLMCSFPSSIVIIADEALNTPSVIQLAARADRTPGRIRTSPVTVANGRRIRMSAVGLSDSGKAFANSSSLSLKWELTECEGLALLDDAYTSAAYSSWERFFILQNRSGVCIVRSTVVGLTDSLSHSDFATMFGTSTNSLTDAIQLQLVSSLRVSPEFSLLFFSPEARLNISITGGSCFFDTLVNDTQIIEVTQQVPAYECSQLVLAPKSLGSALVTVQDIGLVPPLAASSMVQVAEMDWIKILTGERISIEEGSFQSINFLVGVADGRIFDPSQYIYMRVRVHIAESIVEVVENYDFPIPTDGFVHAPNFTLQARRLGVTNVYLSAIQHSGIEIMSQIVNVEVYAPPRIHPSNIFLVPGASYVLTVRGGPEIGSRVQYASMDDQTVNIHKFSGRVSAISPGNSTLVATIYGDGDILLCRAYGKVRVGIPSSAVLNAQSEQLAVGRRMPIHPSLSDGNLFSFYQLCNNFKWAVEDNGVLDIQEANHAHIVGHGTVKTYQTDSLDGQDLNFIQVLHGISAGKTNITVSFSCDYKFSNSFSKSMFYSASMSLWVVPDLPLALGSPSTWILPPYYTSSDLLPSSSHVYSKGDSLSDKGITYSLLRQSKRKNDEMGDDDIYIDGAKIITKESGNLACIHAKDRSTGRTEVASCVRVAEVAQIRIMTDEFPVLMLAVGAELGLQIKYHDSLGNPFHQAHNITLFEVETNYPDIVSFDKGDGHGNIHLRAKSQGMALAQIAFVSNPQKSVYAVICVGPQLYPQNPVIHKGSGLNFNIKGLSDSASGQWFSANESILFVERLSGKAEAIGEGTTLVHFESSTSKLHTTVTVLKGNVVSVDAPREILTNVPFPAKGYAFSVKFSDAHNHSHEASGKNMLFLFDCEVDPPNIGFAKPWKDLGTGNSYCLFFPYSPEHLARSAPNSGDTLQQVLVSVRASLRGDHHISGSASALFIGGFTILGMDKNLLRLNLTRDSSESVVTIIGNRDVEVNWHDKNRLSVRPIHGADPAVGKYVQYEVKVSGAERFQDELTFSLPATGQSVGIDISYDPEERKAVAKPANVTVWAGVSGLLILLILTVTFIICYLDRPDRSGPPVASSSPSIAAPATPERSSPAIINDQSPRTPQPFIDYVRRTIDETPFCFVGNYSVLEMKSYCSYGGDLFSYSQGDLIQSSDIWEYRLCDEAGFQINLVIDASGSSAIVIDSFCRKDLQQEFDVSGCIPMGYIFFEAVVSVTPLLLNKFLTPEGIDYWKAVSAPVIK</sequence>
<evidence type="ECO:0000256" key="8">
    <source>
        <dbReference type="ARBA" id="ARBA00023242"/>
    </source>
</evidence>
<dbReference type="Pfam" id="PF22962">
    <property type="entry name" value="Ig_NUP210_7th"/>
    <property type="match status" value="1"/>
</dbReference>
<reference evidence="12" key="1">
    <citation type="submission" date="2020-06" db="EMBL/GenBank/DDBJ databases">
        <authorList>
            <person name="Li T."/>
            <person name="Hu X."/>
            <person name="Zhang T."/>
            <person name="Song X."/>
            <person name="Zhang H."/>
            <person name="Dai N."/>
            <person name="Sheng W."/>
            <person name="Hou X."/>
            <person name="Wei L."/>
        </authorList>
    </citation>
    <scope>NUCLEOTIDE SEQUENCE</scope>
    <source>
        <strain evidence="12">KEN8</strain>
        <tissue evidence="12">Leaf</tissue>
    </source>
</reference>
<accession>A0AAW2MM83</accession>
<dbReference type="Gene3D" id="2.60.40.1080">
    <property type="match status" value="1"/>
</dbReference>
<evidence type="ECO:0000256" key="4">
    <source>
        <dbReference type="ARBA" id="ARBA00022729"/>
    </source>
</evidence>
<feature type="transmembrane region" description="Helical" evidence="10">
    <location>
        <begin position="1815"/>
        <end position="1837"/>
    </location>
</feature>
<evidence type="ECO:0000256" key="5">
    <source>
        <dbReference type="ARBA" id="ARBA00022989"/>
    </source>
</evidence>
<feature type="domain" description="BIG2" evidence="11">
    <location>
        <begin position="1104"/>
        <end position="1180"/>
    </location>
</feature>
<dbReference type="InterPro" id="IPR055099">
    <property type="entry name" value="Ig_NUP210_7th"/>
</dbReference>
<comment type="subcellular location">
    <subcellularLocation>
        <location evidence="1">Nucleus membrane</location>
        <topology evidence="1">Single-pass membrane protein</topology>
    </subcellularLocation>
</comment>
<dbReference type="Pfam" id="PF22963">
    <property type="entry name" value="Ig_NUP210_3rd"/>
    <property type="match status" value="1"/>
</dbReference>
<dbReference type="Pfam" id="PF22967">
    <property type="entry name" value="Ig_NUP210_1st"/>
    <property type="match status" value="1"/>
</dbReference>
<evidence type="ECO:0000256" key="1">
    <source>
        <dbReference type="ARBA" id="ARBA00004590"/>
    </source>
</evidence>
<dbReference type="SUPFAM" id="SSF49373">
    <property type="entry name" value="Invasin/intimin cell-adhesion fragments"/>
    <property type="match status" value="1"/>
</dbReference>
<feature type="domain" description="BIG2" evidence="11">
    <location>
        <begin position="1508"/>
        <end position="1583"/>
    </location>
</feature>
<evidence type="ECO:0000256" key="3">
    <source>
        <dbReference type="ARBA" id="ARBA00022692"/>
    </source>
</evidence>
<evidence type="ECO:0000256" key="7">
    <source>
        <dbReference type="ARBA" id="ARBA00023180"/>
    </source>
</evidence>
<dbReference type="InterPro" id="IPR008964">
    <property type="entry name" value="Invasin/intimin_cell_adhesion"/>
</dbReference>
<dbReference type="PANTHER" id="PTHR23019">
    <property type="entry name" value="NUCLEAR PORE MEMBRANE GLYCOPROTEIN GP210-RELATED"/>
    <property type="match status" value="1"/>
</dbReference>
<comment type="caution">
    <text evidence="12">The sequence shown here is derived from an EMBL/GenBank/DDBJ whole genome shotgun (WGS) entry which is preliminary data.</text>
</comment>